<dbReference type="InterPro" id="IPR006569">
    <property type="entry name" value="CID_dom"/>
</dbReference>
<dbReference type="Proteomes" id="UP000246740">
    <property type="component" value="Unassembled WGS sequence"/>
</dbReference>
<keyword evidence="3" id="KW-1185">Reference proteome</keyword>
<dbReference type="InParanoid" id="A0A317XXF0"/>
<dbReference type="Gene3D" id="1.25.40.90">
    <property type="match status" value="1"/>
</dbReference>
<name>A0A317XXF0_9BASI</name>
<protein>
    <recommendedName>
        <fullName evidence="1">CID domain-containing protein</fullName>
    </recommendedName>
</protein>
<feature type="domain" description="CID" evidence="1">
    <location>
        <begin position="2"/>
        <end position="142"/>
    </location>
</feature>
<evidence type="ECO:0000259" key="1">
    <source>
        <dbReference type="PROSITE" id="PS51391"/>
    </source>
</evidence>
<reference evidence="2 3" key="1">
    <citation type="journal article" date="2018" name="Mol. Biol. Evol.">
        <title>Broad Genomic Sampling Reveals a Smut Pathogenic Ancestry of the Fungal Clade Ustilaginomycotina.</title>
        <authorList>
            <person name="Kijpornyongpan T."/>
            <person name="Mondo S.J."/>
            <person name="Barry K."/>
            <person name="Sandor L."/>
            <person name="Lee J."/>
            <person name="Lipzen A."/>
            <person name="Pangilinan J."/>
            <person name="LaButti K."/>
            <person name="Hainaut M."/>
            <person name="Henrissat B."/>
            <person name="Grigoriev I.V."/>
            <person name="Spatafora J.W."/>
            <person name="Aime M.C."/>
        </authorList>
    </citation>
    <scope>NUCLEOTIDE SEQUENCE [LARGE SCALE GENOMIC DNA]</scope>
    <source>
        <strain evidence="2 3">MCA 3645</strain>
    </source>
</reference>
<dbReference type="Pfam" id="PF12243">
    <property type="entry name" value="CTK3"/>
    <property type="match status" value="1"/>
</dbReference>
<dbReference type="GO" id="GO:0045943">
    <property type="term" value="P:positive regulation of transcription by RNA polymerase I"/>
    <property type="evidence" value="ECO:0007669"/>
    <property type="project" value="TreeGrafter"/>
</dbReference>
<dbReference type="InterPro" id="IPR024637">
    <property type="entry name" value="Ctk3_C"/>
</dbReference>
<accession>A0A317XXF0</accession>
<dbReference type="InterPro" id="IPR042326">
    <property type="entry name" value="Ctk3"/>
</dbReference>
<dbReference type="AlphaFoldDB" id="A0A317XXF0"/>
<dbReference type="GO" id="GO:0032786">
    <property type="term" value="P:positive regulation of DNA-templated transcription, elongation"/>
    <property type="evidence" value="ECO:0007669"/>
    <property type="project" value="InterPro"/>
</dbReference>
<dbReference type="InterPro" id="IPR024638">
    <property type="entry name" value="Ctk3_N"/>
</dbReference>
<dbReference type="InterPro" id="IPR008942">
    <property type="entry name" value="ENTH_VHS"/>
</dbReference>
<evidence type="ECO:0000313" key="3">
    <source>
        <dbReference type="Proteomes" id="UP000246740"/>
    </source>
</evidence>
<dbReference type="EMBL" id="KZ819188">
    <property type="protein sequence ID" value="PWZ02568.1"/>
    <property type="molecule type" value="Genomic_DNA"/>
</dbReference>
<dbReference type="STRING" id="1882483.A0A317XXF0"/>
<gene>
    <name evidence="2" type="ORF">BCV70DRAFT_196815</name>
</gene>
<proteinExistence type="predicted"/>
<dbReference type="OrthoDB" id="21266at2759"/>
<organism evidence="2 3">
    <name type="scientific">Testicularia cyperi</name>
    <dbReference type="NCBI Taxonomy" id="1882483"/>
    <lineage>
        <taxon>Eukaryota</taxon>
        <taxon>Fungi</taxon>
        <taxon>Dikarya</taxon>
        <taxon>Basidiomycota</taxon>
        <taxon>Ustilaginomycotina</taxon>
        <taxon>Ustilaginomycetes</taxon>
        <taxon>Ustilaginales</taxon>
        <taxon>Anthracoideaceae</taxon>
        <taxon>Testicularia</taxon>
    </lineage>
</organism>
<sequence length="278" mass="32222">MDPFQVRLRFVSTLDKLNASQPTIRASLNFVAQYAPALAPELWDCIMDECRKGSLNRRMNLLFLIDSIFTDDSSIPMSIRLLFQPYLIRDLYGIFDLTVPEARWDGTLNLSTSKKILESWKQKAVLEPDVLRDVQLMLETREQEYHALSPGSKKLSGLSSTDIVRRMEEDRERHKRLRERAWILPPSSTSHTALWGTRPEQLNPTFLARHFPITDQDQRDDPDKDRIWSSQDLDFDHLWEQTSDLNEDDLEHIHEHERLGWAHESTTTPTAAVPTSAA</sequence>
<dbReference type="PANTHER" id="PTHR28291">
    <property type="entry name" value="CTD KINASE SUBUNIT GAMMA"/>
    <property type="match status" value="1"/>
</dbReference>
<dbReference type="PANTHER" id="PTHR28291:SF1">
    <property type="entry name" value="CTD KINASE SUBUNIT GAMMA"/>
    <property type="match status" value="1"/>
</dbReference>
<dbReference type="Pfam" id="PF12350">
    <property type="entry name" value="CTK3_C"/>
    <property type="match status" value="1"/>
</dbReference>
<evidence type="ECO:0000313" key="2">
    <source>
        <dbReference type="EMBL" id="PWZ02568.1"/>
    </source>
</evidence>
<dbReference type="GO" id="GO:0070692">
    <property type="term" value="C:CTDK-1 complex"/>
    <property type="evidence" value="ECO:0007669"/>
    <property type="project" value="InterPro"/>
</dbReference>
<dbReference type="PROSITE" id="PS51391">
    <property type="entry name" value="CID"/>
    <property type="match status" value="1"/>
</dbReference>